<sequence length="76" mass="8845">MPCKSHPPPYPALDSAADFLAFEMRMQIGLWEFRWRNSEKLEHQPGPWQRTSDKPETRPSNPNALIARIRRLNGTT</sequence>
<reference evidence="2" key="1">
    <citation type="submission" date="2023-01" db="EMBL/GenBank/DDBJ databases">
        <title>The chitinases involved in constricting ring structure development in the nematode-trapping fungus Drechslerella dactyloides.</title>
        <authorList>
            <person name="Wang R."/>
            <person name="Zhang L."/>
            <person name="Tang P."/>
            <person name="Li S."/>
            <person name="Liang L."/>
        </authorList>
    </citation>
    <scope>NUCLEOTIDE SEQUENCE</scope>
    <source>
        <strain evidence="2">YMF1.00031</strain>
    </source>
</reference>
<keyword evidence="3" id="KW-1185">Reference proteome</keyword>
<dbReference type="Proteomes" id="UP001221413">
    <property type="component" value="Unassembled WGS sequence"/>
</dbReference>
<evidence type="ECO:0000256" key="1">
    <source>
        <dbReference type="SAM" id="MobiDB-lite"/>
    </source>
</evidence>
<proteinExistence type="predicted"/>
<accession>A0AAD6J3S4</accession>
<comment type="caution">
    <text evidence="2">The sequence shown here is derived from an EMBL/GenBank/DDBJ whole genome shotgun (WGS) entry which is preliminary data.</text>
</comment>
<name>A0AAD6J3S4_DREDA</name>
<organism evidence="2 3">
    <name type="scientific">Drechslerella dactyloides</name>
    <name type="common">Nematode-trapping fungus</name>
    <name type="synonym">Arthrobotrys dactyloides</name>
    <dbReference type="NCBI Taxonomy" id="74499"/>
    <lineage>
        <taxon>Eukaryota</taxon>
        <taxon>Fungi</taxon>
        <taxon>Dikarya</taxon>
        <taxon>Ascomycota</taxon>
        <taxon>Pezizomycotina</taxon>
        <taxon>Orbiliomycetes</taxon>
        <taxon>Orbiliales</taxon>
        <taxon>Orbiliaceae</taxon>
        <taxon>Drechslerella</taxon>
    </lineage>
</organism>
<evidence type="ECO:0000313" key="3">
    <source>
        <dbReference type="Proteomes" id="UP001221413"/>
    </source>
</evidence>
<dbReference type="EMBL" id="JAQGDS010000004">
    <property type="protein sequence ID" value="KAJ6261537.1"/>
    <property type="molecule type" value="Genomic_DNA"/>
</dbReference>
<feature type="region of interest" description="Disordered" evidence="1">
    <location>
        <begin position="42"/>
        <end position="76"/>
    </location>
</feature>
<protein>
    <submittedName>
        <fullName evidence="2">Uncharacterized protein</fullName>
    </submittedName>
</protein>
<gene>
    <name evidence="2" type="ORF">Dda_4207</name>
</gene>
<evidence type="ECO:0000313" key="2">
    <source>
        <dbReference type="EMBL" id="KAJ6261537.1"/>
    </source>
</evidence>
<dbReference type="AlphaFoldDB" id="A0AAD6J3S4"/>